<feature type="coiled-coil region" evidence="1">
    <location>
        <begin position="258"/>
        <end position="292"/>
    </location>
</feature>
<feature type="transmembrane region" description="Helical" evidence="2">
    <location>
        <begin position="377"/>
        <end position="400"/>
    </location>
</feature>
<dbReference type="AlphaFoldDB" id="A0A0M2T2J4"/>
<organism evidence="3 4">
    <name type="scientific">Mesobacillus campisalis</name>
    <dbReference type="NCBI Taxonomy" id="1408103"/>
    <lineage>
        <taxon>Bacteria</taxon>
        <taxon>Bacillati</taxon>
        <taxon>Bacillota</taxon>
        <taxon>Bacilli</taxon>
        <taxon>Bacillales</taxon>
        <taxon>Bacillaceae</taxon>
        <taxon>Mesobacillus</taxon>
    </lineage>
</organism>
<dbReference type="PATRIC" id="fig|1408103.3.peg.762"/>
<dbReference type="GO" id="GO:0005886">
    <property type="term" value="C:plasma membrane"/>
    <property type="evidence" value="ECO:0007669"/>
    <property type="project" value="TreeGrafter"/>
</dbReference>
<protein>
    <recommendedName>
        <fullName evidence="5">DUF445 domain-containing protein</fullName>
    </recommendedName>
</protein>
<evidence type="ECO:0000313" key="3">
    <source>
        <dbReference type="EMBL" id="KKK39467.1"/>
    </source>
</evidence>
<dbReference type="InterPro" id="IPR007383">
    <property type="entry name" value="DUF445"/>
</dbReference>
<dbReference type="Pfam" id="PF04286">
    <property type="entry name" value="DUF445"/>
    <property type="match status" value="1"/>
</dbReference>
<gene>
    <name evidence="3" type="ORF">WQ57_03380</name>
</gene>
<keyword evidence="2" id="KW-0812">Transmembrane</keyword>
<proteinExistence type="predicted"/>
<reference evidence="3 4" key="1">
    <citation type="submission" date="2015-04" db="EMBL/GenBank/DDBJ databases">
        <title>Taxonomic description and genome sequence of Bacillus campisalis sp. nov., a novel member of the genus Bacillus isolated from solar saltern.</title>
        <authorList>
            <person name="Mathan Kumar R."/>
            <person name="Kaur G."/>
            <person name="Kumar A."/>
            <person name="Singh N.K."/>
            <person name="Kaur N."/>
            <person name="Kumar N."/>
            <person name="Mayilraj S."/>
        </authorList>
    </citation>
    <scope>NUCLEOTIDE SEQUENCE [LARGE SCALE GENOMIC DNA]</scope>
    <source>
        <strain evidence="3 4">SA2-6</strain>
    </source>
</reference>
<dbReference type="EMBL" id="LAYY01000003">
    <property type="protein sequence ID" value="KKK39467.1"/>
    <property type="molecule type" value="Genomic_DNA"/>
</dbReference>
<sequence>MAAGFLLTIPFQEHLWGRLLQGGFEAGLVGGLADWFAVTALFRHPLGLPIPHTALLPRNREKLTKSLIRMLEEEWLTMASILDKIKQIRITDKLFGIIRRELQTEQVKKAIHRLLLETVERIDLQKLAPFIEKELKGYLSSVRADRILKAAAAAILSRRYEEAAFDYVLQETGKWAATREAKQTMGRLGKQLIETTEADGLLKFAIQSFSSLVNEDKMGQIMQAFILNRIRNVSQPDNRYRALILDWIRKELSGLENREQLMEEINGWKNKLVEEMELNEQISGLLEQAQERILQMFREEGFVESQIVPVIIRLLDEIESDAEKTAKIEAWIHKQTAGAIEKNHSKIGMLVKENLDKLDTKTLIAMLENNVGKDLQWIRVNGALCGFIIGVFLTVFKLAVY</sequence>
<keyword evidence="1" id="KW-0175">Coiled coil</keyword>
<accession>A0A0M2T2J4</accession>
<name>A0A0M2T2J4_9BACI</name>
<keyword evidence="2" id="KW-0472">Membrane</keyword>
<evidence type="ECO:0000313" key="4">
    <source>
        <dbReference type="Proteomes" id="UP000034166"/>
    </source>
</evidence>
<dbReference type="PANTHER" id="PTHR38442">
    <property type="entry name" value="INNER MEMBRANE PROTEIN-RELATED"/>
    <property type="match status" value="1"/>
</dbReference>
<dbReference type="PANTHER" id="PTHR38442:SF1">
    <property type="entry name" value="INNER MEMBRANE PROTEIN"/>
    <property type="match status" value="1"/>
</dbReference>
<keyword evidence="4" id="KW-1185">Reference proteome</keyword>
<comment type="caution">
    <text evidence="3">The sequence shown here is derived from an EMBL/GenBank/DDBJ whole genome shotgun (WGS) entry which is preliminary data.</text>
</comment>
<dbReference type="Proteomes" id="UP000034166">
    <property type="component" value="Unassembled WGS sequence"/>
</dbReference>
<evidence type="ECO:0000256" key="1">
    <source>
        <dbReference type="SAM" id="Coils"/>
    </source>
</evidence>
<keyword evidence="2" id="KW-1133">Transmembrane helix</keyword>
<evidence type="ECO:0008006" key="5">
    <source>
        <dbReference type="Google" id="ProtNLM"/>
    </source>
</evidence>
<evidence type="ECO:0000256" key="2">
    <source>
        <dbReference type="SAM" id="Phobius"/>
    </source>
</evidence>